<dbReference type="SUPFAM" id="SSF47781">
    <property type="entry name" value="RuvA domain 2-like"/>
    <property type="match status" value="1"/>
</dbReference>
<comment type="caution">
    <text evidence="2">The sequence shown here is derived from an EMBL/GenBank/DDBJ whole genome shotgun (WGS) entry which is preliminary data.</text>
</comment>
<dbReference type="PANTHER" id="PTHR11276:SF28">
    <property type="entry name" value="DNA POLYMERASE LAMBDA"/>
    <property type="match status" value="1"/>
</dbReference>
<dbReference type="OrthoDB" id="9808747at2"/>
<organism evidence="2 3">
    <name type="scientific">Bosea psychrotolerans</name>
    <dbReference type="NCBI Taxonomy" id="1871628"/>
    <lineage>
        <taxon>Bacteria</taxon>
        <taxon>Pseudomonadati</taxon>
        <taxon>Pseudomonadota</taxon>
        <taxon>Alphaproteobacteria</taxon>
        <taxon>Hyphomicrobiales</taxon>
        <taxon>Boseaceae</taxon>
        <taxon>Bosea</taxon>
    </lineage>
</organism>
<accession>A0A2S4LXE6</accession>
<evidence type="ECO:0000313" key="2">
    <source>
        <dbReference type="EMBL" id="POR47133.1"/>
    </source>
</evidence>
<dbReference type="PANTHER" id="PTHR11276">
    <property type="entry name" value="DNA POLYMERASE TYPE-X FAMILY MEMBER"/>
    <property type="match status" value="1"/>
</dbReference>
<dbReference type="AlphaFoldDB" id="A0A2S4LXE6"/>
<dbReference type="Proteomes" id="UP000236919">
    <property type="component" value="Unassembled WGS sequence"/>
</dbReference>
<dbReference type="SUPFAM" id="SSF47802">
    <property type="entry name" value="DNA polymerase beta, N-terminal domain-like"/>
    <property type="match status" value="1"/>
</dbReference>
<dbReference type="Gene3D" id="1.10.150.110">
    <property type="entry name" value="DNA polymerase beta, N-terminal domain-like"/>
    <property type="match status" value="1"/>
</dbReference>
<sequence>MNDLPTPIAENSALAAKLREYADLLTAQGADHFRIQAYRAAADVVEDQSRPISEIIKVEGRDGLTRLPAIGAGIASALAELAATGRWSQLARLRGELEPEILFRSVPGIGPKLADRIVRELHIDTLEALELAAHDGSLEAIEGFGTRRTQMVRTALNERLGRSRLQRGGSRETLPPLELLLDVDREYRERAKAGTLRTITPKRFNPQGEAWLPVLHTKRDDWSFTALYSNSPLAHELGRTHDWVIIYYHSSAGPEGQCTVVTAMKGPLEGQRIVRGRENEHEALAPQAVRSAELAVI</sequence>
<dbReference type="Pfam" id="PF14520">
    <property type="entry name" value="HHH_5"/>
    <property type="match status" value="1"/>
</dbReference>
<dbReference type="InterPro" id="IPR010996">
    <property type="entry name" value="HHH_MUS81"/>
</dbReference>
<dbReference type="Pfam" id="PF14716">
    <property type="entry name" value="HHH_8"/>
    <property type="match status" value="1"/>
</dbReference>
<dbReference type="GO" id="GO:0003677">
    <property type="term" value="F:DNA binding"/>
    <property type="evidence" value="ECO:0007669"/>
    <property type="project" value="UniProtKB-KW"/>
</dbReference>
<dbReference type="InterPro" id="IPR022312">
    <property type="entry name" value="DNA_pol_X"/>
</dbReference>
<protein>
    <submittedName>
        <fullName evidence="2">Helix-hairpin-helix DNA-binding protein</fullName>
    </submittedName>
</protein>
<evidence type="ECO:0000259" key="1">
    <source>
        <dbReference type="Pfam" id="PF14716"/>
    </source>
</evidence>
<keyword evidence="2" id="KW-0238">DNA-binding</keyword>
<proteinExistence type="predicted"/>
<name>A0A2S4LXE6_9HYPH</name>
<dbReference type="GO" id="GO:0003887">
    <property type="term" value="F:DNA-directed DNA polymerase activity"/>
    <property type="evidence" value="ECO:0007669"/>
    <property type="project" value="InterPro"/>
</dbReference>
<reference evidence="2 3" key="1">
    <citation type="submission" date="2018-01" db="EMBL/GenBank/DDBJ databases">
        <title>Genomic Encyclopedia of Type Strains, Phase III (KMG-III): the genomes of soil and plant-associated and newly described type strains.</title>
        <authorList>
            <person name="Whitman W."/>
        </authorList>
    </citation>
    <scope>NUCLEOTIDE SEQUENCE [LARGE SCALE GENOMIC DNA]</scope>
    <source>
        <strain evidence="2 3">1131</strain>
    </source>
</reference>
<gene>
    <name evidence="2" type="ORF">CYD53_12023</name>
</gene>
<dbReference type="RefSeq" id="WP_103720764.1">
    <property type="nucleotide sequence ID" value="NZ_PQFZ01000020.1"/>
</dbReference>
<dbReference type="InterPro" id="IPR010994">
    <property type="entry name" value="RuvA_2-like"/>
</dbReference>
<feature type="domain" description="Crossover junction endonuclease MUS81-like HHH" evidence="1">
    <location>
        <begin position="10"/>
        <end position="86"/>
    </location>
</feature>
<keyword evidence="3" id="KW-1185">Reference proteome</keyword>
<dbReference type="Gene3D" id="1.10.150.20">
    <property type="entry name" value="5' to 3' exonuclease, C-terminal subdomain"/>
    <property type="match status" value="1"/>
</dbReference>
<evidence type="ECO:0000313" key="3">
    <source>
        <dbReference type="Proteomes" id="UP000236919"/>
    </source>
</evidence>
<dbReference type="EMBL" id="PQFZ01000020">
    <property type="protein sequence ID" value="POR47133.1"/>
    <property type="molecule type" value="Genomic_DNA"/>
</dbReference>
<dbReference type="InterPro" id="IPR027421">
    <property type="entry name" value="DNA_pol_lamdba_lyase_dom_sf"/>
</dbReference>
<dbReference type="GO" id="GO:0006281">
    <property type="term" value="P:DNA repair"/>
    <property type="evidence" value="ECO:0007669"/>
    <property type="project" value="InterPro"/>
</dbReference>